<accession>A0A841J765</accession>
<feature type="region of interest" description="Imidazoleglycerol-phosphate dehydratase" evidence="12">
    <location>
        <begin position="190"/>
        <end position="380"/>
    </location>
</feature>
<comment type="catalytic activity">
    <reaction evidence="11 12">
        <text>L-histidinol phosphate + H2O = L-histidinol + phosphate</text>
        <dbReference type="Rhea" id="RHEA:14465"/>
        <dbReference type="ChEBI" id="CHEBI:15377"/>
        <dbReference type="ChEBI" id="CHEBI:43474"/>
        <dbReference type="ChEBI" id="CHEBI:57699"/>
        <dbReference type="ChEBI" id="CHEBI:57980"/>
        <dbReference type="EC" id="3.1.3.15"/>
    </reaction>
</comment>
<gene>
    <name evidence="12" type="primary">hisB</name>
    <name evidence="13" type="ORF">HDF22_000705</name>
</gene>
<keyword evidence="3 12" id="KW-0963">Cytoplasm</keyword>
<dbReference type="InterPro" id="IPR006549">
    <property type="entry name" value="HAD-SF_hydro_IIIA"/>
</dbReference>
<dbReference type="NCBIfam" id="TIGR01662">
    <property type="entry name" value="HAD-SF-IIIA"/>
    <property type="match status" value="1"/>
</dbReference>
<dbReference type="PANTHER" id="PTHR23133:SF2">
    <property type="entry name" value="IMIDAZOLEGLYCEROL-PHOSPHATE DEHYDRATASE"/>
    <property type="match status" value="1"/>
</dbReference>
<protein>
    <recommendedName>
        <fullName evidence="12">Histidine biosynthesis bifunctional protein HisB</fullName>
    </recommendedName>
    <domain>
        <recommendedName>
            <fullName evidence="12">Histidinol-phosphatase</fullName>
            <ecNumber evidence="12">3.1.3.15</ecNumber>
        </recommendedName>
    </domain>
    <domain>
        <recommendedName>
            <fullName evidence="12">Imidazoleglycerol-phosphate dehydratase</fullName>
            <shortName evidence="12">IGPD</shortName>
            <ecNumber evidence="12">4.2.1.19</ecNumber>
        </recommendedName>
    </domain>
</protein>
<dbReference type="EC" id="3.1.3.15" evidence="12"/>
<organism evidence="13 14">
    <name type="scientific">Mucilaginibacter lappiensis</name>
    <dbReference type="NCBI Taxonomy" id="354630"/>
    <lineage>
        <taxon>Bacteria</taxon>
        <taxon>Pseudomonadati</taxon>
        <taxon>Bacteroidota</taxon>
        <taxon>Sphingobacteriia</taxon>
        <taxon>Sphingobacteriales</taxon>
        <taxon>Sphingobacteriaceae</taxon>
        <taxon>Mucilaginibacter</taxon>
    </lineage>
</organism>
<name>A0A841J765_9SPHI</name>
<evidence type="ECO:0000256" key="11">
    <source>
        <dbReference type="ARBA" id="ARBA00049158"/>
    </source>
</evidence>
<dbReference type="InterPro" id="IPR038494">
    <property type="entry name" value="IGPD_sf"/>
</dbReference>
<feature type="active site" description="Nucleophile" evidence="12">
    <location>
        <position position="11"/>
    </location>
</feature>
<dbReference type="AlphaFoldDB" id="A0A841J765"/>
<dbReference type="EMBL" id="JACHCA010000002">
    <property type="protein sequence ID" value="MBB6126600.1"/>
    <property type="molecule type" value="Genomic_DNA"/>
</dbReference>
<evidence type="ECO:0000256" key="12">
    <source>
        <dbReference type="HAMAP-Rule" id="MF_01022"/>
    </source>
</evidence>
<comment type="catalytic activity">
    <reaction evidence="12">
        <text>D-erythro-1-(imidazol-4-yl)glycerol 3-phosphate = 3-(imidazol-4-yl)-2-oxopropyl phosphate + H2O</text>
        <dbReference type="Rhea" id="RHEA:11040"/>
        <dbReference type="ChEBI" id="CHEBI:15377"/>
        <dbReference type="ChEBI" id="CHEBI:57766"/>
        <dbReference type="ChEBI" id="CHEBI:58278"/>
        <dbReference type="EC" id="4.2.1.19"/>
    </reaction>
</comment>
<feature type="binding site" evidence="12">
    <location>
        <position position="132"/>
    </location>
    <ligand>
        <name>Mg(2+)</name>
        <dbReference type="ChEBI" id="CHEBI:18420"/>
    </ligand>
</feature>
<evidence type="ECO:0000256" key="5">
    <source>
        <dbReference type="ARBA" id="ARBA00022723"/>
    </source>
</evidence>
<dbReference type="HAMAP" id="MF_01022">
    <property type="entry name" value="Bifunc_HisB"/>
    <property type="match status" value="1"/>
</dbReference>
<evidence type="ECO:0000256" key="9">
    <source>
        <dbReference type="ARBA" id="ARBA00023239"/>
    </source>
</evidence>
<dbReference type="Gene3D" id="3.30.230.40">
    <property type="entry name" value="Imidazole glycerol phosphate dehydratase, domain 1"/>
    <property type="match status" value="2"/>
</dbReference>
<comment type="similarity">
    <text evidence="12">In the C-terminal section; belongs to the imidazoleglycerol-phosphate dehydratase family.</text>
</comment>
<dbReference type="Proteomes" id="UP000548326">
    <property type="component" value="Unassembled WGS sequence"/>
</dbReference>
<sequence>MSNLKKILFVDRDGTLIKEPADEQIDSFEKLEFYPGALTYLPKITKELDFELVMITNQDGLGTASYPEDTFWPVHNFILKTFEAEGVKFDNIVIDRTFPAEKAPTRKPGTALLTQYFDTEKYDLQGSFTIGDRKNDVLLARNLGAKAIWINNESGLGGAEFTEADHIGDTIAMESTDWKQIYEFLKLGQRVVEHRRATKETDIYIKINLDGTGEAKVSTGLHFFDHMLDQIARHGSIDLEVIAKGDLHIDEHHTIEDTGIALGEVFAEALGNKKGIERYGFCLPMDDCLAQAAIDFGGRNWIVWEAEFNREKVGDVPTEMFYHFFKSFSDAAKCNLNIKAEGQNEHHKIEAIFKVFAKAIKMAVKRDVDKMVLPSTKGVL</sequence>
<dbReference type="CDD" id="cd07914">
    <property type="entry name" value="IGPD"/>
    <property type="match status" value="1"/>
</dbReference>
<keyword evidence="4 12" id="KW-0028">Amino-acid biosynthesis</keyword>
<evidence type="ECO:0000256" key="2">
    <source>
        <dbReference type="ARBA" id="ARBA00005047"/>
    </source>
</evidence>
<dbReference type="FunFam" id="3.30.230.40:FF:000003">
    <property type="entry name" value="Imidazoleglycerol-phosphate dehydratase HisB"/>
    <property type="match status" value="1"/>
</dbReference>
<dbReference type="FunFam" id="3.30.230.40:FF:000001">
    <property type="entry name" value="Imidazoleglycerol-phosphate dehydratase HisB"/>
    <property type="match status" value="1"/>
</dbReference>
<feature type="active site" description="Proton donor" evidence="12">
    <location>
        <position position="13"/>
    </location>
</feature>
<dbReference type="PROSITE" id="PS00955">
    <property type="entry name" value="IGP_DEHYDRATASE_2"/>
    <property type="match status" value="1"/>
</dbReference>
<dbReference type="NCBIfam" id="NF002111">
    <property type="entry name" value="PRK00951.2-1"/>
    <property type="match status" value="1"/>
</dbReference>
<dbReference type="InterPro" id="IPR000807">
    <property type="entry name" value="ImidazoleglycerolP_deHydtase"/>
</dbReference>
<dbReference type="InterPro" id="IPR020566">
    <property type="entry name" value="His_synth_bifunc_HisB"/>
</dbReference>
<keyword evidence="10 12" id="KW-0511">Multifunctional enzyme</keyword>
<dbReference type="GO" id="GO:0046872">
    <property type="term" value="F:metal ion binding"/>
    <property type="evidence" value="ECO:0007669"/>
    <property type="project" value="UniProtKB-KW"/>
</dbReference>
<evidence type="ECO:0000256" key="4">
    <source>
        <dbReference type="ARBA" id="ARBA00022605"/>
    </source>
</evidence>
<dbReference type="NCBIfam" id="TIGR01261">
    <property type="entry name" value="hisB_Nterm"/>
    <property type="match status" value="1"/>
</dbReference>
<dbReference type="InterPro" id="IPR006543">
    <property type="entry name" value="Histidinol-phos"/>
</dbReference>
<dbReference type="Pfam" id="PF00475">
    <property type="entry name" value="IGPD"/>
    <property type="match status" value="1"/>
</dbReference>
<proteinExistence type="inferred from homology"/>
<dbReference type="InterPro" id="IPR036412">
    <property type="entry name" value="HAD-like_sf"/>
</dbReference>
<dbReference type="UniPathway" id="UPA00031">
    <property type="reaction ID" value="UER00011"/>
</dbReference>
<dbReference type="Gene3D" id="3.40.50.1000">
    <property type="entry name" value="HAD superfamily/HAD-like"/>
    <property type="match status" value="1"/>
</dbReference>
<keyword evidence="9 12" id="KW-0456">Lyase</keyword>
<dbReference type="NCBIfam" id="NF002114">
    <property type="entry name" value="PRK00951.2-4"/>
    <property type="match status" value="1"/>
</dbReference>
<dbReference type="InterPro" id="IPR020568">
    <property type="entry name" value="Ribosomal_Su5_D2-typ_SF"/>
</dbReference>
<comment type="subcellular location">
    <subcellularLocation>
        <location evidence="12">Cytoplasm</location>
    </subcellularLocation>
</comment>
<feature type="binding site" evidence="12">
    <location>
        <position position="11"/>
    </location>
    <ligand>
        <name>Mg(2+)</name>
        <dbReference type="ChEBI" id="CHEBI:18420"/>
    </ligand>
</feature>
<dbReference type="GO" id="GO:0005737">
    <property type="term" value="C:cytoplasm"/>
    <property type="evidence" value="ECO:0007669"/>
    <property type="project" value="UniProtKB-SubCell"/>
</dbReference>
<keyword evidence="5 12" id="KW-0479">Metal-binding</keyword>
<dbReference type="PANTHER" id="PTHR23133">
    <property type="entry name" value="IMIDAZOLEGLYCEROL-PHOSPHATE DEHYDRATASE HIS7"/>
    <property type="match status" value="1"/>
</dbReference>
<evidence type="ECO:0000256" key="3">
    <source>
        <dbReference type="ARBA" id="ARBA00022490"/>
    </source>
</evidence>
<evidence type="ECO:0000313" key="14">
    <source>
        <dbReference type="Proteomes" id="UP000548326"/>
    </source>
</evidence>
<evidence type="ECO:0000256" key="1">
    <source>
        <dbReference type="ARBA" id="ARBA00001946"/>
    </source>
</evidence>
<comment type="similarity">
    <text evidence="12">In the N-terminal section; belongs to the histidinol-phosphatase family.</text>
</comment>
<dbReference type="InterPro" id="IPR023214">
    <property type="entry name" value="HAD_sf"/>
</dbReference>
<dbReference type="HAMAP" id="MF_00076">
    <property type="entry name" value="HisB"/>
    <property type="match status" value="1"/>
</dbReference>
<evidence type="ECO:0000256" key="10">
    <source>
        <dbReference type="ARBA" id="ARBA00023268"/>
    </source>
</evidence>
<evidence type="ECO:0000313" key="13">
    <source>
        <dbReference type="EMBL" id="MBB6126600.1"/>
    </source>
</evidence>
<feature type="binding site" evidence="12">
    <location>
        <position position="13"/>
    </location>
    <ligand>
        <name>Mg(2+)</name>
        <dbReference type="ChEBI" id="CHEBI:18420"/>
    </ligand>
</feature>
<evidence type="ECO:0000256" key="6">
    <source>
        <dbReference type="ARBA" id="ARBA00022801"/>
    </source>
</evidence>
<dbReference type="NCBIfam" id="NF003937">
    <property type="entry name" value="PRK05446.1"/>
    <property type="match status" value="1"/>
</dbReference>
<dbReference type="GO" id="GO:0000105">
    <property type="term" value="P:L-histidine biosynthetic process"/>
    <property type="evidence" value="ECO:0007669"/>
    <property type="project" value="UniProtKB-UniRule"/>
</dbReference>
<comment type="cofactor">
    <cofactor evidence="1 12">
        <name>Mg(2+)</name>
        <dbReference type="ChEBI" id="CHEBI:18420"/>
    </cofactor>
</comment>
<comment type="pathway">
    <text evidence="2 12">Amino-acid biosynthesis; L-histidine biosynthesis; L-histidine from 5-phospho-alpha-D-ribose 1-diphosphate: step 6/9.</text>
</comment>
<dbReference type="NCBIfam" id="TIGR01656">
    <property type="entry name" value="Histidinol-ppas"/>
    <property type="match status" value="1"/>
</dbReference>
<dbReference type="InterPro" id="IPR020565">
    <property type="entry name" value="ImidazoleglycerP_deHydtase_CS"/>
</dbReference>
<keyword evidence="8 12" id="KW-0368">Histidine biosynthesis</keyword>
<dbReference type="SUPFAM" id="SSF54211">
    <property type="entry name" value="Ribosomal protein S5 domain 2-like"/>
    <property type="match status" value="2"/>
</dbReference>
<dbReference type="EC" id="4.2.1.19" evidence="12"/>
<keyword evidence="6 12" id="KW-0378">Hydrolase</keyword>
<dbReference type="SUPFAM" id="SSF56784">
    <property type="entry name" value="HAD-like"/>
    <property type="match status" value="1"/>
</dbReference>
<comment type="caution">
    <text evidence="12">Lacks conserved residue(s) required for the propagation of feature annotation.</text>
</comment>
<comment type="caution">
    <text evidence="13">The sequence shown here is derived from an EMBL/GenBank/DDBJ whole genome shotgun (WGS) entry which is preliminary data.</text>
</comment>
<dbReference type="GO" id="GO:0004424">
    <property type="term" value="F:imidazoleglycerol-phosphate dehydratase activity"/>
    <property type="evidence" value="ECO:0007669"/>
    <property type="project" value="UniProtKB-UniRule"/>
</dbReference>
<dbReference type="GO" id="GO:0004401">
    <property type="term" value="F:histidinol-phosphatase activity"/>
    <property type="evidence" value="ECO:0007669"/>
    <property type="project" value="UniProtKB-UniRule"/>
</dbReference>
<feature type="region of interest" description="Histidinol-phosphatase" evidence="12">
    <location>
        <begin position="1"/>
        <end position="189"/>
    </location>
</feature>
<evidence type="ECO:0000256" key="7">
    <source>
        <dbReference type="ARBA" id="ARBA00022842"/>
    </source>
</evidence>
<dbReference type="RefSeq" id="WP_183585701.1">
    <property type="nucleotide sequence ID" value="NZ_JACHCA010000002.1"/>
</dbReference>
<dbReference type="InterPro" id="IPR005954">
    <property type="entry name" value="HisB_N"/>
</dbReference>
<dbReference type="PROSITE" id="PS00954">
    <property type="entry name" value="IGP_DEHYDRATASE_1"/>
    <property type="match status" value="1"/>
</dbReference>
<reference evidence="13 14" key="1">
    <citation type="submission" date="2020-08" db="EMBL/GenBank/DDBJ databases">
        <title>Genomic Encyclopedia of Type Strains, Phase IV (KMG-V): Genome sequencing to study the core and pangenomes of soil and plant-associated prokaryotes.</title>
        <authorList>
            <person name="Whitman W."/>
        </authorList>
    </citation>
    <scope>NUCLEOTIDE SEQUENCE [LARGE SCALE GENOMIC DNA]</scope>
    <source>
        <strain evidence="13 14">MP601</strain>
    </source>
</reference>
<comment type="pathway">
    <text evidence="12">Amino-acid biosynthesis; L-histidine biosynthesis; L-histidine from 5-phospho-alpha-D-ribose 1-diphosphate: step 8/9.</text>
</comment>
<keyword evidence="7 12" id="KW-0460">Magnesium</keyword>
<evidence type="ECO:0000256" key="8">
    <source>
        <dbReference type="ARBA" id="ARBA00023102"/>
    </source>
</evidence>